<dbReference type="AlphaFoldDB" id="A0A8J2SGQ1"/>
<comment type="caution">
    <text evidence="6">The sequence shown here is derived from an EMBL/GenBank/DDBJ whole genome shotgun (WGS) entry which is preliminary data.</text>
</comment>
<dbReference type="Pfam" id="PF01753">
    <property type="entry name" value="zf-MYND"/>
    <property type="match status" value="1"/>
</dbReference>
<dbReference type="InterPro" id="IPR013083">
    <property type="entry name" value="Znf_RING/FYVE/PHD"/>
</dbReference>
<evidence type="ECO:0000313" key="7">
    <source>
        <dbReference type="Proteomes" id="UP000789595"/>
    </source>
</evidence>
<evidence type="ECO:0000259" key="5">
    <source>
        <dbReference type="PROSITE" id="PS50865"/>
    </source>
</evidence>
<sequence>MILTQCAVCAAELGLSLGKKCGRCSTRYCGPECQVQHWKEGGHDKLCKPIKNAGGAEQYHANNKYAEAVAVAATACAEDTKGQTCYICTQALHWKTKEGLVRGCSCRGTAGFAHVSCLAEQAKILVADAEERNLDDNKWHRWHTCSLCEQNYHGVVACAVGWACWKTSLGRPEADWTRRLAIGVLGNGLNKAKRHEAALSVREAELAMMWRLGDSEEHILITQTNLAINYDLLGRREEALSLRRKVYTGCLKRSGEGHERTLRAASNYASSFTGLKRFEEARTLLRKTMPVARRVLGENNFITLHLRCNYAQSLCCDAAATLDDHREAVATLEEIEPTARRVLGSANPLAAQIERELQQSQEVLRAREASVDVTAVCAALDAMAVRKT</sequence>
<name>A0A8J2SGQ1_9STRA</name>
<dbReference type="InterPro" id="IPR011990">
    <property type="entry name" value="TPR-like_helical_dom_sf"/>
</dbReference>
<dbReference type="InterPro" id="IPR002893">
    <property type="entry name" value="Znf_MYND"/>
</dbReference>
<protein>
    <recommendedName>
        <fullName evidence="5">MYND-type domain-containing protein</fullName>
    </recommendedName>
</protein>
<dbReference type="SUPFAM" id="SSF144232">
    <property type="entry name" value="HIT/MYND zinc finger-like"/>
    <property type="match status" value="1"/>
</dbReference>
<evidence type="ECO:0000256" key="1">
    <source>
        <dbReference type="ARBA" id="ARBA00022723"/>
    </source>
</evidence>
<accession>A0A8J2SGQ1</accession>
<dbReference type="Gene3D" id="1.25.40.10">
    <property type="entry name" value="Tetratricopeptide repeat domain"/>
    <property type="match status" value="1"/>
</dbReference>
<evidence type="ECO:0000256" key="4">
    <source>
        <dbReference type="PROSITE-ProRule" id="PRU00134"/>
    </source>
</evidence>
<dbReference type="PROSITE" id="PS50865">
    <property type="entry name" value="ZF_MYND_2"/>
    <property type="match status" value="1"/>
</dbReference>
<keyword evidence="2 4" id="KW-0863">Zinc-finger</keyword>
<dbReference type="Pfam" id="PF13374">
    <property type="entry name" value="TPR_10"/>
    <property type="match status" value="1"/>
</dbReference>
<keyword evidence="1" id="KW-0479">Metal-binding</keyword>
<gene>
    <name evidence="6" type="ORF">PECAL_3P20330</name>
</gene>
<dbReference type="OrthoDB" id="265717at2759"/>
<evidence type="ECO:0000313" key="6">
    <source>
        <dbReference type="EMBL" id="CAH0372058.1"/>
    </source>
</evidence>
<keyword evidence="7" id="KW-1185">Reference proteome</keyword>
<dbReference type="Gene3D" id="6.10.140.2220">
    <property type="match status" value="1"/>
</dbReference>
<dbReference type="Proteomes" id="UP000789595">
    <property type="component" value="Unassembled WGS sequence"/>
</dbReference>
<dbReference type="Gene3D" id="3.30.40.10">
    <property type="entry name" value="Zinc/RING finger domain, C3HC4 (zinc finger)"/>
    <property type="match status" value="1"/>
</dbReference>
<dbReference type="SUPFAM" id="SSF48452">
    <property type="entry name" value="TPR-like"/>
    <property type="match status" value="1"/>
</dbReference>
<dbReference type="EMBL" id="CAKKNE010000003">
    <property type="protein sequence ID" value="CAH0372058.1"/>
    <property type="molecule type" value="Genomic_DNA"/>
</dbReference>
<dbReference type="InterPro" id="IPR011717">
    <property type="entry name" value="TPR-4"/>
</dbReference>
<keyword evidence="3" id="KW-0862">Zinc</keyword>
<dbReference type="GO" id="GO:0008270">
    <property type="term" value="F:zinc ion binding"/>
    <property type="evidence" value="ECO:0007669"/>
    <property type="project" value="UniProtKB-KW"/>
</dbReference>
<organism evidence="6 7">
    <name type="scientific">Pelagomonas calceolata</name>
    <dbReference type="NCBI Taxonomy" id="35677"/>
    <lineage>
        <taxon>Eukaryota</taxon>
        <taxon>Sar</taxon>
        <taxon>Stramenopiles</taxon>
        <taxon>Ochrophyta</taxon>
        <taxon>Pelagophyceae</taxon>
        <taxon>Pelagomonadales</taxon>
        <taxon>Pelagomonadaceae</taxon>
        <taxon>Pelagomonas</taxon>
    </lineage>
</organism>
<reference evidence="6" key="1">
    <citation type="submission" date="2021-11" db="EMBL/GenBank/DDBJ databases">
        <authorList>
            <consortium name="Genoscope - CEA"/>
            <person name="William W."/>
        </authorList>
    </citation>
    <scope>NUCLEOTIDE SEQUENCE</scope>
</reference>
<evidence type="ECO:0000256" key="3">
    <source>
        <dbReference type="ARBA" id="ARBA00022833"/>
    </source>
</evidence>
<dbReference type="GO" id="GO:0042802">
    <property type="term" value="F:identical protein binding"/>
    <property type="evidence" value="ECO:0007669"/>
    <property type="project" value="InterPro"/>
</dbReference>
<feature type="domain" description="MYND-type" evidence="5">
    <location>
        <begin position="6"/>
        <end position="47"/>
    </location>
</feature>
<dbReference type="Pfam" id="PF07721">
    <property type="entry name" value="TPR_4"/>
    <property type="match status" value="1"/>
</dbReference>
<proteinExistence type="predicted"/>
<evidence type="ECO:0000256" key="2">
    <source>
        <dbReference type="ARBA" id="ARBA00022771"/>
    </source>
</evidence>